<dbReference type="GO" id="GO:0016747">
    <property type="term" value="F:acyltransferase activity, transferring groups other than amino-acyl groups"/>
    <property type="evidence" value="ECO:0007669"/>
    <property type="project" value="InterPro"/>
</dbReference>
<dbReference type="EMBL" id="CP158568">
    <property type="protein sequence ID" value="XBY46601.1"/>
    <property type="molecule type" value="Genomic_DNA"/>
</dbReference>
<dbReference type="SUPFAM" id="SSF55729">
    <property type="entry name" value="Acyl-CoA N-acyltransferases (Nat)"/>
    <property type="match status" value="1"/>
</dbReference>
<dbReference type="RefSeq" id="WP_407051694.1">
    <property type="nucleotide sequence ID" value="NZ_CP158568.1"/>
</dbReference>
<gene>
    <name evidence="4" type="ORF">ABS361_10535</name>
</gene>
<evidence type="ECO:0000256" key="2">
    <source>
        <dbReference type="ARBA" id="ARBA00023315"/>
    </source>
</evidence>
<feature type="domain" description="N-acetyltransferase" evidence="3">
    <location>
        <begin position="5"/>
        <end position="152"/>
    </location>
</feature>
<keyword evidence="2 4" id="KW-0012">Acyltransferase</keyword>
<proteinExistence type="predicted"/>
<accession>A0AAU7XFR0</accession>
<dbReference type="EC" id="2.3.1.-" evidence="4"/>
<dbReference type="Gene3D" id="3.40.630.30">
    <property type="match status" value="1"/>
</dbReference>
<dbReference type="Pfam" id="PF13508">
    <property type="entry name" value="Acetyltransf_7"/>
    <property type="match status" value="1"/>
</dbReference>
<dbReference type="KEGG" id="mflg:ABS361_10535"/>
<dbReference type="PANTHER" id="PTHR43877">
    <property type="entry name" value="AMINOALKYLPHOSPHONATE N-ACETYLTRANSFERASE-RELATED-RELATED"/>
    <property type="match status" value="1"/>
</dbReference>
<dbReference type="InterPro" id="IPR000182">
    <property type="entry name" value="GNAT_dom"/>
</dbReference>
<name>A0AAU7XFR0_9HYPH</name>
<dbReference type="PROSITE" id="PS51186">
    <property type="entry name" value="GNAT"/>
    <property type="match status" value="1"/>
</dbReference>
<keyword evidence="1 4" id="KW-0808">Transferase</keyword>
<dbReference type="InterPro" id="IPR050832">
    <property type="entry name" value="Bact_Acetyltransf"/>
</dbReference>
<dbReference type="CDD" id="cd04301">
    <property type="entry name" value="NAT_SF"/>
    <property type="match status" value="1"/>
</dbReference>
<reference evidence="4" key="1">
    <citation type="submission" date="2024-06" db="EMBL/GenBank/DDBJ databases">
        <title>Methylostella associata gen. nov., sp. nov., a novel Ancalomicrobiaceae-affiliated facultatively methylotrophic bacteria that feed on methanotrophs of the genus Methylococcus.</title>
        <authorList>
            <person name="Saltykova V."/>
            <person name="Danilova O.V."/>
            <person name="Oshkin I.Y."/>
            <person name="Belova S.E."/>
            <person name="Pimenov N.V."/>
            <person name="Dedysh S.N."/>
        </authorList>
    </citation>
    <scope>NUCLEOTIDE SEQUENCE</scope>
    <source>
        <strain evidence="4">S20</strain>
    </source>
</reference>
<dbReference type="InterPro" id="IPR016181">
    <property type="entry name" value="Acyl_CoA_acyltransferase"/>
</dbReference>
<dbReference type="AlphaFoldDB" id="A0AAU7XFR0"/>
<evidence type="ECO:0000256" key="1">
    <source>
        <dbReference type="ARBA" id="ARBA00022679"/>
    </source>
</evidence>
<organism evidence="4">
    <name type="scientific">Methyloraptor flagellatus</name>
    <dbReference type="NCBI Taxonomy" id="3162530"/>
    <lineage>
        <taxon>Bacteria</taxon>
        <taxon>Pseudomonadati</taxon>
        <taxon>Pseudomonadota</taxon>
        <taxon>Alphaproteobacteria</taxon>
        <taxon>Hyphomicrobiales</taxon>
        <taxon>Ancalomicrobiaceae</taxon>
        <taxon>Methyloraptor</taxon>
    </lineage>
</organism>
<evidence type="ECO:0000259" key="3">
    <source>
        <dbReference type="PROSITE" id="PS51186"/>
    </source>
</evidence>
<sequence>MKPAGFIRAETDADVATIAAITTAAFTGHPYSAGTEAAIVAGLRAAGALTISLVAERDGAVVGHVAVSPVSLPNAATGWYGLGPVSVRPDMQARGIGSALVEAALQRLGTLGAEGCVLVGNPAFYNRFGFSSHPGLVYPGVPDMYVLAKPLRGAAPTGAIAFHAAFAATP</sequence>
<protein>
    <submittedName>
        <fullName evidence="4">N-acetyltransferase</fullName>
        <ecNumber evidence="4">2.3.1.-</ecNumber>
    </submittedName>
</protein>
<evidence type="ECO:0000313" key="4">
    <source>
        <dbReference type="EMBL" id="XBY46601.1"/>
    </source>
</evidence>
<dbReference type="PANTHER" id="PTHR43877:SF1">
    <property type="entry name" value="ACETYLTRANSFERASE"/>
    <property type="match status" value="1"/>
</dbReference>